<dbReference type="Proteomes" id="UP000009168">
    <property type="component" value="Unassembled WGS sequence"/>
</dbReference>
<sequence>MQSLKQLANAYLALHSFINFIKNKINKKIEPRNIIVRFDKKQLICFLNSKNRLPQYQLNAFKEEHLQIHTTLQSQQWVVFQNLFKYSINQFIFIYKIESIFFESIYTQRFLID</sequence>
<proteinExistence type="predicted"/>
<organism evidence="1 2">
    <name type="scientific">Tetrahymena thermophila (strain SB210)</name>
    <dbReference type="NCBI Taxonomy" id="312017"/>
    <lineage>
        <taxon>Eukaryota</taxon>
        <taxon>Sar</taxon>
        <taxon>Alveolata</taxon>
        <taxon>Ciliophora</taxon>
        <taxon>Intramacronucleata</taxon>
        <taxon>Oligohymenophorea</taxon>
        <taxon>Hymenostomatida</taxon>
        <taxon>Tetrahymenina</taxon>
        <taxon>Tetrahymenidae</taxon>
        <taxon>Tetrahymena</taxon>
    </lineage>
</organism>
<evidence type="ECO:0000313" key="2">
    <source>
        <dbReference type="Proteomes" id="UP000009168"/>
    </source>
</evidence>
<dbReference type="AlphaFoldDB" id="W7XBC6"/>
<dbReference type="GeneID" id="24442656"/>
<dbReference type="InParanoid" id="W7XBC6"/>
<gene>
    <name evidence="1" type="ORF">TTHERM_002653436</name>
</gene>
<dbReference type="RefSeq" id="XP_012656484.1">
    <property type="nucleotide sequence ID" value="XM_012801030.1"/>
</dbReference>
<dbReference type="KEGG" id="tet:TTHERM_002653436"/>
<protein>
    <submittedName>
        <fullName evidence="1">Glycoside hydrolase family 1 protein</fullName>
    </submittedName>
</protein>
<reference evidence="2" key="1">
    <citation type="journal article" date="2006" name="PLoS Biol.">
        <title>Macronuclear genome sequence of the ciliate Tetrahymena thermophila, a model eukaryote.</title>
        <authorList>
            <person name="Eisen J.A."/>
            <person name="Coyne R.S."/>
            <person name="Wu M."/>
            <person name="Wu D."/>
            <person name="Thiagarajan M."/>
            <person name="Wortman J.R."/>
            <person name="Badger J.H."/>
            <person name="Ren Q."/>
            <person name="Amedeo P."/>
            <person name="Jones K.M."/>
            <person name="Tallon L.J."/>
            <person name="Delcher A.L."/>
            <person name="Salzberg S.L."/>
            <person name="Silva J.C."/>
            <person name="Haas B.J."/>
            <person name="Majoros W.H."/>
            <person name="Farzad M."/>
            <person name="Carlton J.M."/>
            <person name="Smith R.K. Jr."/>
            <person name="Garg J."/>
            <person name="Pearlman R.E."/>
            <person name="Karrer K.M."/>
            <person name="Sun L."/>
            <person name="Manning G."/>
            <person name="Elde N.C."/>
            <person name="Turkewitz A.P."/>
            <person name="Asai D.J."/>
            <person name="Wilkes D.E."/>
            <person name="Wang Y."/>
            <person name="Cai H."/>
            <person name="Collins K."/>
            <person name="Stewart B.A."/>
            <person name="Lee S.R."/>
            <person name="Wilamowska K."/>
            <person name="Weinberg Z."/>
            <person name="Ruzzo W.L."/>
            <person name="Wloga D."/>
            <person name="Gaertig J."/>
            <person name="Frankel J."/>
            <person name="Tsao C.-C."/>
            <person name="Gorovsky M.A."/>
            <person name="Keeling P.J."/>
            <person name="Waller R.F."/>
            <person name="Patron N.J."/>
            <person name="Cherry J.M."/>
            <person name="Stover N.A."/>
            <person name="Krieger C.J."/>
            <person name="del Toro C."/>
            <person name="Ryder H.F."/>
            <person name="Williamson S.C."/>
            <person name="Barbeau R.A."/>
            <person name="Hamilton E.P."/>
            <person name="Orias E."/>
        </authorList>
    </citation>
    <scope>NUCLEOTIDE SEQUENCE [LARGE SCALE GENOMIC DNA]</scope>
    <source>
        <strain evidence="2">SB210</strain>
    </source>
</reference>
<keyword evidence="2" id="KW-1185">Reference proteome</keyword>
<feature type="non-terminal residue" evidence="1">
    <location>
        <position position="1"/>
    </location>
</feature>
<dbReference type="EMBL" id="GG662215">
    <property type="protein sequence ID" value="EWS70981.1"/>
    <property type="molecule type" value="Genomic_DNA"/>
</dbReference>
<name>W7XBC6_TETTS</name>
<accession>W7XBC6</accession>
<keyword evidence="1" id="KW-0378">Hydrolase</keyword>
<dbReference type="GO" id="GO:0016787">
    <property type="term" value="F:hydrolase activity"/>
    <property type="evidence" value="ECO:0007669"/>
    <property type="project" value="UniProtKB-KW"/>
</dbReference>
<evidence type="ECO:0000313" key="1">
    <source>
        <dbReference type="EMBL" id="EWS70981.1"/>
    </source>
</evidence>